<dbReference type="Proteomes" id="UP001254257">
    <property type="component" value="Unassembled WGS sequence"/>
</dbReference>
<evidence type="ECO:0000313" key="3">
    <source>
        <dbReference type="EMBL" id="MDU0343639.1"/>
    </source>
</evidence>
<evidence type="ECO:0000259" key="2">
    <source>
        <dbReference type="Pfam" id="PF00561"/>
    </source>
</evidence>
<dbReference type="InterPro" id="IPR029058">
    <property type="entry name" value="AB_hydrolase_fold"/>
</dbReference>
<dbReference type="InterPro" id="IPR000073">
    <property type="entry name" value="AB_hydrolase_1"/>
</dbReference>
<dbReference type="Gene3D" id="3.40.50.1820">
    <property type="entry name" value="alpha/beta hydrolase"/>
    <property type="match status" value="1"/>
</dbReference>
<keyword evidence="1 3" id="KW-0378">Hydrolase</keyword>
<dbReference type="SUPFAM" id="SSF53474">
    <property type="entry name" value="alpha/beta-Hydrolases"/>
    <property type="match status" value="1"/>
</dbReference>
<dbReference type="EMBL" id="JAWDID010000078">
    <property type="protein sequence ID" value="MDU0343639.1"/>
    <property type="molecule type" value="Genomic_DNA"/>
</dbReference>
<sequence length="106" mass="11634">MNDLIRHRLETPRHATEWLEAGPADGRLMIFLHGLPGFSIIWRRQLDELAAAGWRCVAPDMRGYGGSAHRSQSPRTPWPKCCHAALVERAGAFALIFFGAGPAADG</sequence>
<feature type="domain" description="AB hydrolase-1" evidence="2">
    <location>
        <begin position="28"/>
        <end position="78"/>
    </location>
</feature>
<accession>A0ABU3SFY4</accession>
<comment type="caution">
    <text evidence="3">The sequence shown here is derived from an EMBL/GenBank/DDBJ whole genome shotgun (WGS) entry which is preliminary data.</text>
</comment>
<evidence type="ECO:0000313" key="4">
    <source>
        <dbReference type="Proteomes" id="UP001254257"/>
    </source>
</evidence>
<dbReference type="GO" id="GO:0016787">
    <property type="term" value="F:hydrolase activity"/>
    <property type="evidence" value="ECO:0007669"/>
    <property type="project" value="UniProtKB-KW"/>
</dbReference>
<proteinExistence type="predicted"/>
<keyword evidence="4" id="KW-1185">Reference proteome</keyword>
<dbReference type="InterPro" id="IPR000639">
    <property type="entry name" value="Epox_hydrolase-like"/>
</dbReference>
<name>A0ABU3SFY4_9HYPH</name>
<dbReference type="PRINTS" id="PR00412">
    <property type="entry name" value="EPOXHYDRLASE"/>
</dbReference>
<dbReference type="PANTHER" id="PTHR43329">
    <property type="entry name" value="EPOXIDE HYDROLASE"/>
    <property type="match status" value="1"/>
</dbReference>
<dbReference type="RefSeq" id="WP_316021342.1">
    <property type="nucleotide sequence ID" value="NZ_JAWDID010000078.1"/>
</dbReference>
<dbReference type="Pfam" id="PF00561">
    <property type="entry name" value="Abhydrolase_1"/>
    <property type="match status" value="1"/>
</dbReference>
<protein>
    <submittedName>
        <fullName evidence="3">Alpha/beta fold hydrolase</fullName>
    </submittedName>
</protein>
<gene>
    <name evidence="3" type="ORF">RKE40_27450</name>
</gene>
<reference evidence="3 4" key="1">
    <citation type="submission" date="2023-09" db="EMBL/GenBank/DDBJ databases">
        <title>Whole genome shotgun sequencing (WGS) of Bosea sp. ZW T0_25, isolated from stored onions (Allium cepa).</title>
        <authorList>
            <person name="Stoll D.A."/>
            <person name="Huch M."/>
        </authorList>
    </citation>
    <scope>NUCLEOTIDE SEQUENCE [LARGE SCALE GENOMIC DNA]</scope>
    <source>
        <strain evidence="3 4">ZW T0_25</strain>
    </source>
</reference>
<evidence type="ECO:0000256" key="1">
    <source>
        <dbReference type="ARBA" id="ARBA00022801"/>
    </source>
</evidence>
<organism evidence="3 4">
    <name type="scientific">Bosea rubneri</name>
    <dbReference type="NCBI Taxonomy" id="3075434"/>
    <lineage>
        <taxon>Bacteria</taxon>
        <taxon>Pseudomonadati</taxon>
        <taxon>Pseudomonadota</taxon>
        <taxon>Alphaproteobacteria</taxon>
        <taxon>Hyphomicrobiales</taxon>
        <taxon>Boseaceae</taxon>
        <taxon>Bosea</taxon>
    </lineage>
</organism>